<feature type="domain" description="EAL" evidence="2">
    <location>
        <begin position="470"/>
        <end position="720"/>
    </location>
</feature>
<dbReference type="AlphaFoldDB" id="A0A1B8QE15"/>
<dbReference type="SUPFAM" id="SSF52172">
    <property type="entry name" value="CheY-like"/>
    <property type="match status" value="1"/>
</dbReference>
<dbReference type="Proteomes" id="UP000092508">
    <property type="component" value="Unassembled WGS sequence"/>
</dbReference>
<dbReference type="InterPro" id="IPR000014">
    <property type="entry name" value="PAS"/>
</dbReference>
<dbReference type="Gene3D" id="3.20.20.450">
    <property type="entry name" value="EAL domain"/>
    <property type="match status" value="1"/>
</dbReference>
<dbReference type="InterPro" id="IPR029787">
    <property type="entry name" value="Nucleotide_cyclase"/>
</dbReference>
<dbReference type="NCBIfam" id="TIGR00254">
    <property type="entry name" value="GGDEF"/>
    <property type="match status" value="1"/>
</dbReference>
<dbReference type="PANTHER" id="PTHR33121:SF79">
    <property type="entry name" value="CYCLIC DI-GMP PHOSPHODIESTERASE PDED-RELATED"/>
    <property type="match status" value="1"/>
</dbReference>
<feature type="coiled-coil region" evidence="1">
    <location>
        <begin position="145"/>
        <end position="172"/>
    </location>
</feature>
<feature type="domain" description="GGDEF" evidence="3">
    <location>
        <begin position="319"/>
        <end position="462"/>
    </location>
</feature>
<dbReference type="NCBIfam" id="TIGR00229">
    <property type="entry name" value="sensory_box"/>
    <property type="match status" value="1"/>
</dbReference>
<dbReference type="SUPFAM" id="SSF55785">
    <property type="entry name" value="PYP-like sensor domain (PAS domain)"/>
    <property type="match status" value="1"/>
</dbReference>
<dbReference type="PANTHER" id="PTHR33121">
    <property type="entry name" value="CYCLIC DI-GMP PHOSPHODIESTERASE PDEF"/>
    <property type="match status" value="1"/>
</dbReference>
<dbReference type="InterPro" id="IPR001633">
    <property type="entry name" value="EAL_dom"/>
</dbReference>
<evidence type="ECO:0000256" key="1">
    <source>
        <dbReference type="SAM" id="Coils"/>
    </source>
</evidence>
<dbReference type="InterPro" id="IPR043128">
    <property type="entry name" value="Rev_trsase/Diguanyl_cyclase"/>
</dbReference>
<dbReference type="RefSeq" id="WP_067235399.1">
    <property type="nucleotide sequence ID" value="NZ_LZMZ01000009.1"/>
</dbReference>
<proteinExistence type="predicted"/>
<comment type="caution">
    <text evidence="4">The sequence shown here is derived from an EMBL/GenBank/DDBJ whole genome shotgun (WGS) entry which is preliminary data.</text>
</comment>
<keyword evidence="1" id="KW-0175">Coiled coil</keyword>
<dbReference type="PROSITE" id="PS50883">
    <property type="entry name" value="EAL"/>
    <property type="match status" value="1"/>
</dbReference>
<evidence type="ECO:0000313" key="5">
    <source>
        <dbReference type="Proteomes" id="UP000092508"/>
    </source>
</evidence>
<dbReference type="STRING" id="34059.A9308_04710"/>
<evidence type="ECO:0000259" key="3">
    <source>
        <dbReference type="PROSITE" id="PS50887"/>
    </source>
</evidence>
<reference evidence="4 5" key="1">
    <citation type="submission" date="2016-06" db="EMBL/GenBank/DDBJ databases">
        <title>Draft genome of Moraxella atlantae CCUG 66109.</title>
        <authorList>
            <person name="Salva-Serra F."/>
            <person name="Engstrom-Jakobsson H."/>
            <person name="Thorell K."/>
            <person name="Gonzales-Siles L."/>
            <person name="Karlsson R."/>
            <person name="Boulund F."/>
            <person name="Engstrand L."/>
            <person name="Kristiansson E."/>
            <person name="Moore E."/>
        </authorList>
    </citation>
    <scope>NUCLEOTIDE SEQUENCE [LARGE SCALE GENOMIC DNA]</scope>
    <source>
        <strain evidence="4 5">CCUG 66109</strain>
    </source>
</reference>
<dbReference type="InterPro" id="IPR000160">
    <property type="entry name" value="GGDEF_dom"/>
</dbReference>
<dbReference type="Pfam" id="PF00563">
    <property type="entry name" value="EAL"/>
    <property type="match status" value="1"/>
</dbReference>
<evidence type="ECO:0000259" key="2">
    <source>
        <dbReference type="PROSITE" id="PS50883"/>
    </source>
</evidence>
<dbReference type="EMBL" id="LZMZ01000009">
    <property type="protein sequence ID" value="OBX79923.1"/>
    <property type="molecule type" value="Genomic_DNA"/>
</dbReference>
<dbReference type="InterPro" id="IPR035919">
    <property type="entry name" value="EAL_sf"/>
</dbReference>
<protein>
    <submittedName>
        <fullName evidence="4">Diguanylate cyclase</fullName>
    </submittedName>
</protein>
<dbReference type="SMART" id="SM00052">
    <property type="entry name" value="EAL"/>
    <property type="match status" value="1"/>
</dbReference>
<dbReference type="InterPro" id="IPR050706">
    <property type="entry name" value="Cyclic-di-GMP_PDE-like"/>
</dbReference>
<evidence type="ECO:0000313" key="4">
    <source>
        <dbReference type="EMBL" id="OBX79923.1"/>
    </source>
</evidence>
<accession>A0A1B8QE15</accession>
<dbReference type="Gene3D" id="3.30.450.20">
    <property type="entry name" value="PAS domain"/>
    <property type="match status" value="1"/>
</dbReference>
<organism evidence="4 5">
    <name type="scientific">Faucicola atlantae</name>
    <dbReference type="NCBI Taxonomy" id="34059"/>
    <lineage>
        <taxon>Bacteria</taxon>
        <taxon>Pseudomonadati</taxon>
        <taxon>Pseudomonadota</taxon>
        <taxon>Gammaproteobacteria</taxon>
        <taxon>Moraxellales</taxon>
        <taxon>Moraxellaceae</taxon>
        <taxon>Faucicola</taxon>
    </lineage>
</organism>
<sequence length="720" mass="79622">MSNPTRLNLLVVDDNQLFAEQLVDKLSDYYDRVNLGFLDAKDELIKLLRQSWDVLVMGKAYDMTFVQVIDIIKQQDLDLPVIAIIPTSGVYGDLSAKDKPWLELVGADDATEPSLPLYLHWGAVDAIAKNRLVEMAAQIYQQHRQKQVRDELAKLRCILKDAEQRANLLIKNSKSAVAYIEDGIHIYANEPYLQLFGFKNLDELRGVPVVDLIASNNIKDFKQFLKDFEKGNRDNVEFKFESVRTDGSTFAAKLQLAAATCEGKPCQQVIIQQEAGNSAEYAKKLAAIERKDALTGLYNRRGFEETLASIRAATVAQNGTAGLVDVRIDNVGQLQASLGFQSIDEIVMTLSQALRHQVAQVLGEPVQDGLISRFNDVNFMLILPNLDEARLLAFCQQLQQAVAGDRFAVGSRSIKVTVTLGATMINTSSPDTTTLIERVTHAVVTAFENTDKQGNGLYLYDPSQFASSDEGALLEALKSTLQQNKFGLLYQPIYDIETDTSNLFEIYLRLPLADGTSMKPNAFATVAAQHGLMEKIDRWLLLHACKRLKDYRANVDANARLLVHLSAQSLSDDSLPKFVQKLLQAVGGQIDGALTLQFAEHTLNDYLAVAAKQRASFAQIGCQFGIYDYGSTPNTAEVITTVQPDIVRLAANQIKDLSNPDNVQTLMAIVQQINATGAVCLMPYIEDPATMSTAWTVGARYLQGDYLQAPSPDMHIETEA</sequence>
<dbReference type="GO" id="GO:0071111">
    <property type="term" value="F:cyclic-guanylate-specific phosphodiesterase activity"/>
    <property type="evidence" value="ECO:0007669"/>
    <property type="project" value="InterPro"/>
</dbReference>
<dbReference type="CDD" id="cd01949">
    <property type="entry name" value="GGDEF"/>
    <property type="match status" value="1"/>
</dbReference>
<dbReference type="InterPro" id="IPR011006">
    <property type="entry name" value="CheY-like_superfamily"/>
</dbReference>
<dbReference type="SMART" id="SM00267">
    <property type="entry name" value="GGDEF"/>
    <property type="match status" value="1"/>
</dbReference>
<dbReference type="SUPFAM" id="SSF55073">
    <property type="entry name" value="Nucleotide cyclase"/>
    <property type="match status" value="1"/>
</dbReference>
<name>A0A1B8QE15_9GAMM</name>
<dbReference type="InterPro" id="IPR035965">
    <property type="entry name" value="PAS-like_dom_sf"/>
</dbReference>
<dbReference type="CDD" id="cd01948">
    <property type="entry name" value="EAL"/>
    <property type="match status" value="1"/>
</dbReference>
<dbReference type="CDD" id="cd00130">
    <property type="entry name" value="PAS"/>
    <property type="match status" value="1"/>
</dbReference>
<dbReference type="SUPFAM" id="SSF141868">
    <property type="entry name" value="EAL domain-like"/>
    <property type="match status" value="1"/>
</dbReference>
<gene>
    <name evidence="4" type="ORF">A9308_04710</name>
</gene>
<dbReference type="OrthoDB" id="7052318at2"/>
<dbReference type="PROSITE" id="PS50887">
    <property type="entry name" value="GGDEF"/>
    <property type="match status" value="1"/>
</dbReference>
<dbReference type="Pfam" id="PF00990">
    <property type="entry name" value="GGDEF"/>
    <property type="match status" value="1"/>
</dbReference>
<dbReference type="Gene3D" id="3.30.70.270">
    <property type="match status" value="1"/>
</dbReference>